<dbReference type="InterPro" id="IPR018520">
    <property type="entry name" value="UPP_synth-like_CS"/>
</dbReference>
<dbReference type="RefSeq" id="WP_076559838.1">
    <property type="nucleotide sequence ID" value="NZ_FTOC01000008.1"/>
</dbReference>
<dbReference type="Proteomes" id="UP000187608">
    <property type="component" value="Unassembled WGS sequence"/>
</dbReference>
<comment type="function">
    <text evidence="2">Catalyzes the condensation of isopentenyl diphosphate (IPP) with allylic pyrophosphates generating different type of terpenoids.</text>
</comment>
<feature type="binding site" evidence="2">
    <location>
        <position position="36"/>
    </location>
    <ligand>
        <name>substrate</name>
    </ligand>
</feature>
<feature type="binding site" evidence="2">
    <location>
        <position position="199"/>
    </location>
    <ligand>
        <name>substrate</name>
    </ligand>
</feature>
<protein>
    <recommendedName>
        <fullName evidence="2">Isoprenyl transferase</fullName>
        <ecNumber evidence="2">2.5.1.-</ecNumber>
    </recommendedName>
</protein>
<feature type="binding site" evidence="2">
    <location>
        <position position="31"/>
    </location>
    <ligand>
        <name>Mg(2+)</name>
        <dbReference type="ChEBI" id="CHEBI:18420"/>
    </ligand>
</feature>
<feature type="binding site" evidence="2">
    <location>
        <position position="218"/>
    </location>
    <ligand>
        <name>Mg(2+)</name>
        <dbReference type="ChEBI" id="CHEBI:18420"/>
    </ligand>
</feature>
<dbReference type="GO" id="GO:0000287">
    <property type="term" value="F:magnesium ion binding"/>
    <property type="evidence" value="ECO:0007669"/>
    <property type="project" value="UniProtKB-UniRule"/>
</dbReference>
<dbReference type="InterPro" id="IPR001441">
    <property type="entry name" value="UPP_synth-like"/>
</dbReference>
<organism evidence="3 4">
    <name type="scientific">Salimicrobium flavidum</name>
    <dbReference type="NCBI Taxonomy" id="570947"/>
    <lineage>
        <taxon>Bacteria</taxon>
        <taxon>Bacillati</taxon>
        <taxon>Bacillota</taxon>
        <taxon>Bacilli</taxon>
        <taxon>Bacillales</taxon>
        <taxon>Bacillaceae</taxon>
        <taxon>Salimicrobium</taxon>
    </lineage>
</organism>
<dbReference type="HAMAP" id="MF_01139">
    <property type="entry name" value="ISPT"/>
    <property type="match status" value="1"/>
</dbReference>
<comment type="subunit">
    <text evidence="2">Homodimer.</text>
</comment>
<dbReference type="Gene3D" id="3.40.1180.10">
    <property type="entry name" value="Decaprenyl diphosphate synthase-like"/>
    <property type="match status" value="1"/>
</dbReference>
<keyword evidence="2" id="KW-0460">Magnesium</keyword>
<evidence type="ECO:0000313" key="3">
    <source>
        <dbReference type="EMBL" id="SIS55410.1"/>
    </source>
</evidence>
<comment type="cofactor">
    <cofactor evidence="2">
        <name>Mg(2+)</name>
        <dbReference type="ChEBI" id="CHEBI:18420"/>
    </cofactor>
    <text evidence="2">Binds 2 magnesium ions per subunit.</text>
</comment>
<dbReference type="OrthoDB" id="4191603at2"/>
<reference evidence="4" key="1">
    <citation type="submission" date="2017-01" db="EMBL/GenBank/DDBJ databases">
        <authorList>
            <person name="Varghese N."/>
            <person name="Submissions S."/>
        </authorList>
    </citation>
    <scope>NUCLEOTIDE SEQUENCE [LARGE SCALE GENOMIC DNA]</scope>
    <source>
        <strain evidence="4">DSM 23127</strain>
    </source>
</reference>
<feature type="binding site" evidence="2">
    <location>
        <position position="48"/>
    </location>
    <ligand>
        <name>substrate</name>
    </ligand>
</feature>
<dbReference type="GO" id="GO:0016094">
    <property type="term" value="P:polyprenol biosynthetic process"/>
    <property type="evidence" value="ECO:0007669"/>
    <property type="project" value="TreeGrafter"/>
</dbReference>
<dbReference type="NCBIfam" id="NF011405">
    <property type="entry name" value="PRK14830.1"/>
    <property type="match status" value="1"/>
</dbReference>
<dbReference type="CDD" id="cd00475">
    <property type="entry name" value="Cis_IPPS"/>
    <property type="match status" value="1"/>
</dbReference>
<sequence length="251" mass="28907">MKLPSFRNKQAQESFPFPEDDTPDHIAIIMDGNGRWAEKRGMARAAGHKEGVATVAKIVRAAADARVKFLTLYTFSTENWKRPKTEVEFILKLPKEFLKSYLPDLISNNVRVEVIGDMGKLPVFTREAVQYAMDRTRDNDGLQLNIALNYGSRQEILSAMKAMLVDMNNKDVSLDELDEQKFSGYLDTAGMSDPDLLIRTGGEKRVSNFLLWQLAYTEFWFTDMLWPDFSEEEFLQALQEYRQRKRRFGGV</sequence>
<evidence type="ECO:0000256" key="1">
    <source>
        <dbReference type="ARBA" id="ARBA00022679"/>
    </source>
</evidence>
<dbReference type="STRING" id="570947.SAMN05421687_108130"/>
<evidence type="ECO:0000313" key="4">
    <source>
        <dbReference type="Proteomes" id="UP000187608"/>
    </source>
</evidence>
<feature type="binding site" evidence="2">
    <location>
        <begin position="32"/>
        <end position="35"/>
    </location>
    <ligand>
        <name>substrate</name>
    </ligand>
</feature>
<keyword evidence="1 2" id="KW-0808">Transferase</keyword>
<dbReference type="InterPro" id="IPR036424">
    <property type="entry name" value="UPP_synth-like_sf"/>
</dbReference>
<feature type="active site" evidence="2">
    <location>
        <position position="31"/>
    </location>
</feature>
<dbReference type="Pfam" id="PF01255">
    <property type="entry name" value="Prenyltransf"/>
    <property type="match status" value="1"/>
</dbReference>
<dbReference type="PANTHER" id="PTHR10291:SF0">
    <property type="entry name" value="DEHYDRODOLICHYL DIPHOSPHATE SYNTHASE 2"/>
    <property type="match status" value="1"/>
</dbReference>
<dbReference type="EMBL" id="FTOC01000008">
    <property type="protein sequence ID" value="SIS55410.1"/>
    <property type="molecule type" value="Genomic_DNA"/>
</dbReference>
<feature type="active site" description="Proton acceptor" evidence="2">
    <location>
        <position position="79"/>
    </location>
</feature>
<dbReference type="SUPFAM" id="SSF64005">
    <property type="entry name" value="Undecaprenyl diphosphate synthase"/>
    <property type="match status" value="1"/>
</dbReference>
<dbReference type="NCBIfam" id="TIGR00055">
    <property type="entry name" value="uppS"/>
    <property type="match status" value="1"/>
</dbReference>
<dbReference type="GO" id="GO:0008834">
    <property type="term" value="F:ditrans,polycis-undecaprenyl-diphosphate synthase [(2E,6E)-farnesyl-diphosphate specific] activity"/>
    <property type="evidence" value="ECO:0007669"/>
    <property type="project" value="TreeGrafter"/>
</dbReference>
<feature type="binding site" evidence="2">
    <location>
        <begin position="76"/>
        <end position="78"/>
    </location>
    <ligand>
        <name>substrate</name>
    </ligand>
</feature>
<evidence type="ECO:0000256" key="2">
    <source>
        <dbReference type="HAMAP-Rule" id="MF_01139"/>
    </source>
</evidence>
<dbReference type="FunFam" id="3.40.1180.10:FF:000001">
    <property type="entry name" value="(2E,6E)-farnesyl-diphosphate-specific ditrans,polycis-undecaprenyl-diphosphate synthase"/>
    <property type="match status" value="1"/>
</dbReference>
<comment type="similarity">
    <text evidence="2">Belongs to the UPP synthase family.</text>
</comment>
<feature type="binding site" evidence="2">
    <location>
        <position position="44"/>
    </location>
    <ligand>
        <name>substrate</name>
    </ligand>
</feature>
<dbReference type="AlphaFoldDB" id="A0A1N7K1F7"/>
<accession>A0A1N7K1F7</accession>
<dbReference type="PROSITE" id="PS01066">
    <property type="entry name" value="UPP_SYNTHASE"/>
    <property type="match status" value="1"/>
</dbReference>
<dbReference type="PANTHER" id="PTHR10291">
    <property type="entry name" value="DEHYDRODOLICHYL DIPHOSPHATE SYNTHASE FAMILY MEMBER"/>
    <property type="match status" value="1"/>
</dbReference>
<gene>
    <name evidence="3" type="ORF">SAMN05421687_108130</name>
</gene>
<dbReference type="GO" id="GO:0030145">
    <property type="term" value="F:manganese ion binding"/>
    <property type="evidence" value="ECO:0007669"/>
    <property type="project" value="TreeGrafter"/>
</dbReference>
<feature type="binding site" evidence="2">
    <location>
        <begin position="205"/>
        <end position="207"/>
    </location>
    <ligand>
        <name>substrate</name>
    </ligand>
</feature>
<keyword evidence="4" id="KW-1185">Reference proteome</keyword>
<proteinExistence type="inferred from homology"/>
<feature type="binding site" evidence="2">
    <location>
        <position position="80"/>
    </location>
    <ligand>
        <name>substrate</name>
    </ligand>
</feature>
<name>A0A1N7K1F7_9BACI</name>
<keyword evidence="2" id="KW-0479">Metal-binding</keyword>
<feature type="binding site" evidence="2">
    <location>
        <position position="82"/>
    </location>
    <ligand>
        <name>substrate</name>
    </ligand>
</feature>
<dbReference type="EC" id="2.5.1.-" evidence="2"/>
<dbReference type="GO" id="GO:0005829">
    <property type="term" value="C:cytosol"/>
    <property type="evidence" value="ECO:0007669"/>
    <property type="project" value="TreeGrafter"/>
</dbReference>